<evidence type="ECO:0000313" key="4">
    <source>
        <dbReference type="Proteomes" id="UP000275078"/>
    </source>
</evidence>
<accession>A0A3N4HA71</accession>
<evidence type="ECO:0000259" key="2">
    <source>
        <dbReference type="PROSITE" id="PS50157"/>
    </source>
</evidence>
<evidence type="ECO:0000256" key="1">
    <source>
        <dbReference type="PROSITE-ProRule" id="PRU00042"/>
    </source>
</evidence>
<keyword evidence="1" id="KW-0479">Metal-binding</keyword>
<keyword evidence="1" id="KW-0863">Zinc-finger</keyword>
<keyword evidence="4" id="KW-1185">Reference proteome</keyword>
<feature type="domain" description="C2H2-type" evidence="2">
    <location>
        <begin position="53"/>
        <end position="83"/>
    </location>
</feature>
<organism evidence="3 4">
    <name type="scientific">Ascobolus immersus RN42</name>
    <dbReference type="NCBI Taxonomy" id="1160509"/>
    <lineage>
        <taxon>Eukaryota</taxon>
        <taxon>Fungi</taxon>
        <taxon>Dikarya</taxon>
        <taxon>Ascomycota</taxon>
        <taxon>Pezizomycotina</taxon>
        <taxon>Pezizomycetes</taxon>
        <taxon>Pezizales</taxon>
        <taxon>Ascobolaceae</taxon>
        <taxon>Ascobolus</taxon>
    </lineage>
</organism>
<keyword evidence="1" id="KW-0862">Zinc</keyword>
<evidence type="ECO:0000313" key="3">
    <source>
        <dbReference type="EMBL" id="RPA71462.1"/>
    </source>
</evidence>
<dbReference type="PROSITE" id="PS50157">
    <property type="entry name" value="ZINC_FINGER_C2H2_2"/>
    <property type="match status" value="1"/>
</dbReference>
<gene>
    <name evidence="3" type="ORF">BJ508DRAFT_367754</name>
</gene>
<dbReference type="AlphaFoldDB" id="A0A3N4HA71"/>
<proteinExistence type="predicted"/>
<reference evidence="3 4" key="1">
    <citation type="journal article" date="2018" name="Nat. Ecol. Evol.">
        <title>Pezizomycetes genomes reveal the molecular basis of ectomycorrhizal truffle lifestyle.</title>
        <authorList>
            <person name="Murat C."/>
            <person name="Payen T."/>
            <person name="Noel B."/>
            <person name="Kuo A."/>
            <person name="Morin E."/>
            <person name="Chen J."/>
            <person name="Kohler A."/>
            <person name="Krizsan K."/>
            <person name="Balestrini R."/>
            <person name="Da Silva C."/>
            <person name="Montanini B."/>
            <person name="Hainaut M."/>
            <person name="Levati E."/>
            <person name="Barry K.W."/>
            <person name="Belfiori B."/>
            <person name="Cichocki N."/>
            <person name="Clum A."/>
            <person name="Dockter R.B."/>
            <person name="Fauchery L."/>
            <person name="Guy J."/>
            <person name="Iotti M."/>
            <person name="Le Tacon F."/>
            <person name="Lindquist E.A."/>
            <person name="Lipzen A."/>
            <person name="Malagnac F."/>
            <person name="Mello A."/>
            <person name="Molinier V."/>
            <person name="Miyauchi S."/>
            <person name="Poulain J."/>
            <person name="Riccioni C."/>
            <person name="Rubini A."/>
            <person name="Sitrit Y."/>
            <person name="Splivallo R."/>
            <person name="Traeger S."/>
            <person name="Wang M."/>
            <person name="Zifcakova L."/>
            <person name="Wipf D."/>
            <person name="Zambonelli A."/>
            <person name="Paolocci F."/>
            <person name="Nowrousian M."/>
            <person name="Ottonello S."/>
            <person name="Baldrian P."/>
            <person name="Spatafora J.W."/>
            <person name="Henrissat B."/>
            <person name="Nagy L.G."/>
            <person name="Aury J.M."/>
            <person name="Wincker P."/>
            <person name="Grigoriev I.V."/>
            <person name="Bonfante P."/>
            <person name="Martin F.M."/>
        </authorList>
    </citation>
    <scope>NUCLEOTIDE SEQUENCE [LARGE SCALE GENOMIC DNA]</scope>
    <source>
        <strain evidence="3 4">RN42</strain>
    </source>
</reference>
<dbReference type="InterPro" id="IPR013087">
    <property type="entry name" value="Znf_C2H2_type"/>
</dbReference>
<protein>
    <recommendedName>
        <fullName evidence="2">C2H2-type domain-containing protein</fullName>
    </recommendedName>
</protein>
<sequence>MDQLENAVITRDVLDRGRLLLEAVREEVGGGDRVTFVAASRCISRDGLSANGFPCPDAACDLEFRSQADITKHRRQEHDAAAAYLTPVHFIPRSSRLHFLRFFLGSNIGSIANCDNVLSQDVLKAIFLVALDGGHYKATAIDVIRNFINAADNLIPADRRAHRHLIDPLMQALIVDLGREEYLLDLQLFPVRARSAIQDIEHQSYIHIAEHEFRFVDWRGVPCIFRGNPDNVAKGRGHVSVIGVLKQYTADVSSRRPLLLLLLGQLEAEKQELVYIEASLIPSHQPGLVVGFICPMPRCDFAFATALSRDKDPNHEHLFVPRLAVHSIDGQLRIAFRAIGQTRLGRFDGSTPDDLVQTVFEPGSDATVYSRRALSIIQAGNLAADVMLSLHFAENDAVPAAAAQHLASLVQQMVAADLQIHLDLYPARAAQTVLQDAVETSTSYTAEQEFRYVDWHGVPCILRGKPIDECKTRSQLPS</sequence>
<dbReference type="GO" id="GO:0008270">
    <property type="term" value="F:zinc ion binding"/>
    <property type="evidence" value="ECO:0007669"/>
    <property type="project" value="UniProtKB-KW"/>
</dbReference>
<dbReference type="EMBL" id="ML119927">
    <property type="protein sequence ID" value="RPA71462.1"/>
    <property type="molecule type" value="Genomic_DNA"/>
</dbReference>
<dbReference type="PROSITE" id="PS00028">
    <property type="entry name" value="ZINC_FINGER_C2H2_1"/>
    <property type="match status" value="1"/>
</dbReference>
<name>A0A3N4HA71_ASCIM</name>
<dbReference type="Proteomes" id="UP000275078">
    <property type="component" value="Unassembled WGS sequence"/>
</dbReference>